<evidence type="ECO:0000313" key="3">
    <source>
        <dbReference type="Proteomes" id="UP000799537"/>
    </source>
</evidence>
<evidence type="ECO:0000313" key="2">
    <source>
        <dbReference type="EMBL" id="KAF2165955.1"/>
    </source>
</evidence>
<feature type="compositionally biased region" description="Low complexity" evidence="1">
    <location>
        <begin position="194"/>
        <end position="204"/>
    </location>
</feature>
<dbReference type="Proteomes" id="UP000799537">
    <property type="component" value="Unassembled WGS sequence"/>
</dbReference>
<proteinExistence type="predicted"/>
<dbReference type="RefSeq" id="XP_033666844.1">
    <property type="nucleotide sequence ID" value="XM_033806898.1"/>
</dbReference>
<feature type="compositionally biased region" description="Polar residues" evidence="1">
    <location>
        <begin position="215"/>
        <end position="231"/>
    </location>
</feature>
<name>A0A6A6CFN5_ZASCE</name>
<dbReference type="GeneID" id="54560170"/>
<gene>
    <name evidence="2" type="ORF">M409DRAFT_23685</name>
</gene>
<feature type="region of interest" description="Disordered" evidence="1">
    <location>
        <begin position="172"/>
        <end position="235"/>
    </location>
</feature>
<organism evidence="2 3">
    <name type="scientific">Zasmidium cellare ATCC 36951</name>
    <dbReference type="NCBI Taxonomy" id="1080233"/>
    <lineage>
        <taxon>Eukaryota</taxon>
        <taxon>Fungi</taxon>
        <taxon>Dikarya</taxon>
        <taxon>Ascomycota</taxon>
        <taxon>Pezizomycotina</taxon>
        <taxon>Dothideomycetes</taxon>
        <taxon>Dothideomycetidae</taxon>
        <taxon>Mycosphaerellales</taxon>
        <taxon>Mycosphaerellaceae</taxon>
        <taxon>Zasmidium</taxon>
    </lineage>
</organism>
<evidence type="ECO:0000256" key="1">
    <source>
        <dbReference type="SAM" id="MobiDB-lite"/>
    </source>
</evidence>
<dbReference type="OrthoDB" id="10465798at2759"/>
<accession>A0A6A6CFN5</accession>
<reference evidence="2" key="1">
    <citation type="journal article" date="2020" name="Stud. Mycol.">
        <title>101 Dothideomycetes genomes: a test case for predicting lifestyles and emergence of pathogens.</title>
        <authorList>
            <person name="Haridas S."/>
            <person name="Albert R."/>
            <person name="Binder M."/>
            <person name="Bloem J."/>
            <person name="Labutti K."/>
            <person name="Salamov A."/>
            <person name="Andreopoulos B."/>
            <person name="Baker S."/>
            <person name="Barry K."/>
            <person name="Bills G."/>
            <person name="Bluhm B."/>
            <person name="Cannon C."/>
            <person name="Castanera R."/>
            <person name="Culley D."/>
            <person name="Daum C."/>
            <person name="Ezra D."/>
            <person name="Gonzalez J."/>
            <person name="Henrissat B."/>
            <person name="Kuo A."/>
            <person name="Liang C."/>
            <person name="Lipzen A."/>
            <person name="Lutzoni F."/>
            <person name="Magnuson J."/>
            <person name="Mondo S."/>
            <person name="Nolan M."/>
            <person name="Ohm R."/>
            <person name="Pangilinan J."/>
            <person name="Park H.-J."/>
            <person name="Ramirez L."/>
            <person name="Alfaro M."/>
            <person name="Sun H."/>
            <person name="Tritt A."/>
            <person name="Yoshinaga Y."/>
            <person name="Zwiers L.-H."/>
            <person name="Turgeon B."/>
            <person name="Goodwin S."/>
            <person name="Spatafora J."/>
            <person name="Crous P."/>
            <person name="Grigoriev I."/>
        </authorList>
    </citation>
    <scope>NUCLEOTIDE SEQUENCE</scope>
    <source>
        <strain evidence="2">ATCC 36951</strain>
    </source>
</reference>
<keyword evidence="3" id="KW-1185">Reference proteome</keyword>
<protein>
    <submittedName>
        <fullName evidence="2">Uncharacterized protein</fullName>
    </submittedName>
</protein>
<dbReference type="AlphaFoldDB" id="A0A6A6CFN5"/>
<sequence length="413" mass="44474">MDSPSSVYSETSPPSPIPVLALQPPLFSSANYSSELPGMMSKRSFGDVWADTGFKPWTAPKKVLKSMVTDDEFIIGSPQDSLLCRRRIWSRKAARGLLNPGNWQGSVDNQIRYNAKMEINKEWREAHGDPLHRPEMFRSIDWNAPATFRQAPVSPRTVPVSPSTIAHDTTARSTAYWSVRDGGPDEQITATFRPTADPSTASSTPSPPDSHLTSRRSMSAIETSSQASSKSLAPAPIPIAGPTVSIYSLARFVDAEAPGFFGLISSTTSQSPSSPDFQIEDAVIGQATLAMPIAIPPRGPSLLNLRVLEAGIASRARRPILLDSDSTDSDSSSSSTHHTNLMPATLELGVATAVRMVRPAPVRLVVVRAGSVPTNQADFAALETASALDSQDEGGCSPRSNLWSKLKRKFHRG</sequence>
<dbReference type="EMBL" id="ML993598">
    <property type="protein sequence ID" value="KAF2165955.1"/>
    <property type="molecule type" value="Genomic_DNA"/>
</dbReference>